<organism evidence="1 2">
    <name type="scientific">Pandoraea sputorum</name>
    <dbReference type="NCBI Taxonomy" id="93222"/>
    <lineage>
        <taxon>Bacteria</taxon>
        <taxon>Pseudomonadati</taxon>
        <taxon>Pseudomonadota</taxon>
        <taxon>Betaproteobacteria</taxon>
        <taxon>Burkholderiales</taxon>
        <taxon>Burkholderiaceae</taxon>
        <taxon>Pandoraea</taxon>
    </lineage>
</organism>
<gene>
    <name evidence="1" type="ORF">SAMEA4530655_00499</name>
</gene>
<dbReference type="OrthoDB" id="8937731at2"/>
<protein>
    <submittedName>
        <fullName evidence="1">p-aminobenzoate N-oxygenase AurF</fullName>
    </submittedName>
</protein>
<dbReference type="Pfam" id="PF11583">
    <property type="entry name" value="AurF"/>
    <property type="match status" value="1"/>
</dbReference>
<dbReference type="RefSeq" id="WP_039395400.1">
    <property type="nucleotide sequence ID" value="NZ_CABPRX010000001.1"/>
</dbReference>
<keyword evidence="2" id="KW-1185">Reference proteome</keyword>
<dbReference type="InterPro" id="IPR012348">
    <property type="entry name" value="RNR-like"/>
</dbReference>
<name>A0A239S810_9BURK</name>
<dbReference type="GO" id="GO:0016491">
    <property type="term" value="F:oxidoreductase activity"/>
    <property type="evidence" value="ECO:0007669"/>
    <property type="project" value="InterPro"/>
</dbReference>
<evidence type="ECO:0000313" key="2">
    <source>
        <dbReference type="Proteomes" id="UP000215126"/>
    </source>
</evidence>
<sequence length="320" mass="35281">MTPKQTGIGAYGVSGGHGVSAFEPKPWRDVAAVTRCATELPFPPLLPGHLFFNVSLMPYATHPLVCAQGQAARQRLSALRLGDYLNKTEQVELFIVNRAIEKMLDRDDITAVSRDDLLAIYTDEGFHTWMMERFRLQMLRAAGHVMEKGTSRGVARVLALCESVSPAYAGIASIAAATVTETLITGTLRQAGAGDEIYPPVHTLLSEHGADEMRHQAAFVRFASEWVPDLSLGERECLNQLLPELMMAFLAPEIATWREHLCAIGLGETEADRVLLESVDPLAVGVQMMEAARVPRRLFERLGLSCAERFAQQASRWRPP</sequence>
<evidence type="ECO:0000313" key="1">
    <source>
        <dbReference type="EMBL" id="SNU81540.1"/>
    </source>
</evidence>
<dbReference type="AlphaFoldDB" id="A0A239S810"/>
<dbReference type="InterPro" id="IPR025859">
    <property type="entry name" value="AurF/CmlI"/>
</dbReference>
<proteinExistence type="predicted"/>
<reference evidence="1 2" key="1">
    <citation type="submission" date="2017-06" db="EMBL/GenBank/DDBJ databases">
        <authorList>
            <consortium name="Pathogen Informatics"/>
        </authorList>
    </citation>
    <scope>NUCLEOTIDE SEQUENCE [LARGE SCALE GENOMIC DNA]</scope>
    <source>
        <strain evidence="1 2">NCTC13161</strain>
    </source>
</reference>
<dbReference type="Gene3D" id="1.10.620.20">
    <property type="entry name" value="Ribonucleotide Reductase, subunit A"/>
    <property type="match status" value="1"/>
</dbReference>
<dbReference type="KEGG" id="pspu:NA29_06800"/>
<dbReference type="STRING" id="93222.NA29_06800"/>
<accession>A0A239S810</accession>
<dbReference type="EMBL" id="LT906435">
    <property type="protein sequence ID" value="SNU81540.1"/>
    <property type="molecule type" value="Genomic_DNA"/>
</dbReference>
<dbReference type="GeneID" id="88093194"/>
<dbReference type="Proteomes" id="UP000215126">
    <property type="component" value="Chromosome 1"/>
</dbReference>